<dbReference type="OrthoDB" id="26136at2759"/>
<accession>A0A0P1BPQ9</accession>
<dbReference type="InterPro" id="IPR027417">
    <property type="entry name" value="P-loop_NTPase"/>
</dbReference>
<dbReference type="GO" id="GO:1990131">
    <property type="term" value="C:Gtr1-Gtr2 GTPase complex"/>
    <property type="evidence" value="ECO:0007669"/>
    <property type="project" value="TreeGrafter"/>
</dbReference>
<evidence type="ECO:0000256" key="1">
    <source>
        <dbReference type="ARBA" id="ARBA00007756"/>
    </source>
</evidence>
<evidence type="ECO:0000256" key="3">
    <source>
        <dbReference type="ARBA" id="ARBA00023134"/>
    </source>
</evidence>
<dbReference type="Gene3D" id="3.40.50.300">
    <property type="entry name" value="P-loop containing nucleotide triphosphate hydrolases"/>
    <property type="match status" value="2"/>
</dbReference>
<dbReference type="EMBL" id="CCYA01000265">
    <property type="protein sequence ID" value="CEH17712.1"/>
    <property type="molecule type" value="Genomic_DNA"/>
</dbReference>
<dbReference type="GO" id="GO:0000329">
    <property type="term" value="C:fungal-type vacuole membrane"/>
    <property type="evidence" value="ECO:0007669"/>
    <property type="project" value="TreeGrafter"/>
</dbReference>
<evidence type="ECO:0000256" key="2">
    <source>
        <dbReference type="ARBA" id="ARBA00022741"/>
    </source>
</evidence>
<dbReference type="GO" id="GO:0010507">
    <property type="term" value="P:negative regulation of autophagy"/>
    <property type="evidence" value="ECO:0007669"/>
    <property type="project" value="TreeGrafter"/>
</dbReference>
<protein>
    <submittedName>
        <fullName evidence="5">Predicted small GTPase involved in nuclear protein import</fullName>
    </submittedName>
</protein>
<dbReference type="GO" id="GO:0009267">
    <property type="term" value="P:cellular response to starvation"/>
    <property type="evidence" value="ECO:0007669"/>
    <property type="project" value="TreeGrafter"/>
</dbReference>
<dbReference type="GO" id="GO:0003924">
    <property type="term" value="F:GTPase activity"/>
    <property type="evidence" value="ECO:0007669"/>
    <property type="project" value="TreeGrafter"/>
</dbReference>
<reference evidence="5 6" key="1">
    <citation type="submission" date="2014-09" db="EMBL/GenBank/DDBJ databases">
        <authorList>
            <person name="Magalhaes I.L.F."/>
            <person name="Oliveira U."/>
            <person name="Santos F.R."/>
            <person name="Vidigal T.H.D.A."/>
            <person name="Brescovit A.D."/>
            <person name="Santos A.J."/>
        </authorList>
    </citation>
    <scope>NUCLEOTIDE SEQUENCE [LARGE SCALE GENOMIC DNA]</scope>
</reference>
<keyword evidence="2" id="KW-0547">Nucleotide-binding</keyword>
<evidence type="ECO:0000256" key="4">
    <source>
        <dbReference type="SAM" id="MobiDB-lite"/>
    </source>
</evidence>
<dbReference type="STRING" id="401625.A0A0P1BPQ9"/>
<evidence type="ECO:0000313" key="5">
    <source>
        <dbReference type="EMBL" id="CEH17712.1"/>
    </source>
</evidence>
<dbReference type="Pfam" id="PF04670">
    <property type="entry name" value="Gtr1_RagA"/>
    <property type="match status" value="3"/>
</dbReference>
<dbReference type="GO" id="GO:0005525">
    <property type="term" value="F:GTP binding"/>
    <property type="evidence" value="ECO:0007669"/>
    <property type="project" value="UniProtKB-KW"/>
</dbReference>
<dbReference type="PANTHER" id="PTHR11259">
    <property type="entry name" value="RAS-RELATED GTP BINDING RAG/GTR YEAST"/>
    <property type="match status" value="1"/>
</dbReference>
<evidence type="ECO:0000313" key="6">
    <source>
        <dbReference type="Proteomes" id="UP000054845"/>
    </source>
</evidence>
<feature type="compositionally biased region" description="Polar residues" evidence="4">
    <location>
        <begin position="293"/>
        <end position="305"/>
    </location>
</feature>
<proteinExistence type="inferred from homology"/>
<dbReference type="PANTHER" id="PTHR11259:SF2">
    <property type="entry name" value="GH16429P"/>
    <property type="match status" value="1"/>
</dbReference>
<dbReference type="GO" id="GO:0005634">
    <property type="term" value="C:nucleus"/>
    <property type="evidence" value="ECO:0007669"/>
    <property type="project" value="TreeGrafter"/>
</dbReference>
<name>A0A0P1BPQ9_9BASI</name>
<sequence length="532" mass="55951">MPTALAPSAHANANANASSSVSAAGSSNDRQNILLLGLRRSGKSSLVSYLYKQLPANDTLFIDSTARPSYLDLDIWTKVKVWDTPGLAVGAEGSGSSAQVLHAQQQGTSNAGGDASKGNAGWQGFAAGTAGQLRWTQTGAVVWVIDAQDDLIDSVSRLHGILIEAYAHNPEIQFHIFVHKVDGLSDDYRDDTEHDVKQRVYDNLADASASFTFAPSGIDILQSPTVDLAAMEGSAEPSEGTDVLSAEATARNLAGVTSMTNSTDALGSAGGGASGFGSTKEMTGSAFGKHATGTATPSGLSSPHPGQSAFRAAGGSEHVASAIDARGALDESRKAQAVPPALMGAISLDTDVKLSFHITSIFDTSANIAFSKVQMGLVQPSVVETLEDLCDHLCSSCKLEKASIFDVPSRTFVCTDTGPSDRNTFDVTSDYLDFLLRFTKLYSNLRPAENAEMGSSQVPRASVCAKHSSSSARLSNDTTIIFSQLNGHLGLLAVLRTDVHSKHAGMIGFNIDHFRKAIVELYELSQGRVPPE</sequence>
<dbReference type="AlphaFoldDB" id="A0A0P1BPQ9"/>
<keyword evidence="6" id="KW-1185">Reference proteome</keyword>
<dbReference type="SUPFAM" id="SSF52540">
    <property type="entry name" value="P-loop containing nucleoside triphosphate hydrolases"/>
    <property type="match status" value="1"/>
</dbReference>
<dbReference type="InterPro" id="IPR006762">
    <property type="entry name" value="Gtr1_RagA"/>
</dbReference>
<feature type="region of interest" description="Disordered" evidence="4">
    <location>
        <begin position="284"/>
        <end position="315"/>
    </location>
</feature>
<dbReference type="GO" id="GO:1904263">
    <property type="term" value="P:positive regulation of TORC1 signaling"/>
    <property type="evidence" value="ECO:0007669"/>
    <property type="project" value="TreeGrafter"/>
</dbReference>
<dbReference type="Proteomes" id="UP000054845">
    <property type="component" value="Unassembled WGS sequence"/>
</dbReference>
<keyword evidence="3" id="KW-0342">GTP-binding</keyword>
<dbReference type="Gene3D" id="3.30.450.190">
    <property type="match status" value="1"/>
</dbReference>
<organism evidence="5 6">
    <name type="scientific">Ceraceosorus bombacis</name>
    <dbReference type="NCBI Taxonomy" id="401625"/>
    <lineage>
        <taxon>Eukaryota</taxon>
        <taxon>Fungi</taxon>
        <taxon>Dikarya</taxon>
        <taxon>Basidiomycota</taxon>
        <taxon>Ustilaginomycotina</taxon>
        <taxon>Exobasidiomycetes</taxon>
        <taxon>Ceraceosorales</taxon>
        <taxon>Ceraceosoraceae</taxon>
        <taxon>Ceraceosorus</taxon>
    </lineage>
</organism>
<comment type="similarity">
    <text evidence="1">Belongs to the GTR/RAG GTP-binding protein family.</text>
</comment>